<evidence type="ECO:0000313" key="3">
    <source>
        <dbReference type="Proteomes" id="UP001187343"/>
    </source>
</evidence>
<organism evidence="2 3">
    <name type="scientific">Cirrhinus molitorella</name>
    <name type="common">mud carp</name>
    <dbReference type="NCBI Taxonomy" id="172907"/>
    <lineage>
        <taxon>Eukaryota</taxon>
        <taxon>Metazoa</taxon>
        <taxon>Chordata</taxon>
        <taxon>Craniata</taxon>
        <taxon>Vertebrata</taxon>
        <taxon>Euteleostomi</taxon>
        <taxon>Actinopterygii</taxon>
        <taxon>Neopterygii</taxon>
        <taxon>Teleostei</taxon>
        <taxon>Ostariophysi</taxon>
        <taxon>Cypriniformes</taxon>
        <taxon>Cyprinidae</taxon>
        <taxon>Labeoninae</taxon>
        <taxon>Labeonini</taxon>
        <taxon>Cirrhinus</taxon>
    </lineage>
</organism>
<feature type="compositionally biased region" description="Basic and acidic residues" evidence="1">
    <location>
        <begin position="99"/>
        <end position="110"/>
    </location>
</feature>
<feature type="compositionally biased region" description="Basic and acidic residues" evidence="1">
    <location>
        <begin position="60"/>
        <end position="71"/>
    </location>
</feature>
<evidence type="ECO:0000256" key="1">
    <source>
        <dbReference type="SAM" id="MobiDB-lite"/>
    </source>
</evidence>
<comment type="caution">
    <text evidence="2">The sequence shown here is derived from an EMBL/GenBank/DDBJ whole genome shotgun (WGS) entry which is preliminary data.</text>
</comment>
<dbReference type="Proteomes" id="UP001187343">
    <property type="component" value="Unassembled WGS sequence"/>
</dbReference>
<evidence type="ECO:0000313" key="2">
    <source>
        <dbReference type="EMBL" id="KAK2870889.1"/>
    </source>
</evidence>
<proteinExistence type="predicted"/>
<name>A0AA88P3E8_9TELE</name>
<reference evidence="2" key="1">
    <citation type="submission" date="2023-08" db="EMBL/GenBank/DDBJ databases">
        <title>Chromosome-level Genome Assembly of mud carp (Cirrhinus molitorella).</title>
        <authorList>
            <person name="Liu H."/>
        </authorList>
    </citation>
    <scope>NUCLEOTIDE SEQUENCE</scope>
    <source>
        <strain evidence="2">Prfri</strain>
        <tissue evidence="2">Muscle</tissue>
    </source>
</reference>
<feature type="region of interest" description="Disordered" evidence="1">
    <location>
        <begin position="1"/>
        <end position="126"/>
    </location>
</feature>
<dbReference type="EMBL" id="JAUYZG010000023">
    <property type="protein sequence ID" value="KAK2870889.1"/>
    <property type="molecule type" value="Genomic_DNA"/>
</dbReference>
<keyword evidence="3" id="KW-1185">Reference proteome</keyword>
<gene>
    <name evidence="2" type="ORF">Q8A67_023416</name>
</gene>
<accession>A0AA88P3E8</accession>
<sequence>MTCTVGGQIIPQLNVEEATEDSSSPSRSISSRRSKTSFSPFSSRKHQSSGGAIHEEDNDQETKDNPQEDRVTWTSPLFEVRPDEKFSSGGAIHEEDNDQETKDNPQEDRVTWTSPLFEVRPDEKFR</sequence>
<dbReference type="AlphaFoldDB" id="A0AA88P3E8"/>
<protein>
    <submittedName>
        <fullName evidence="2">Uncharacterized protein</fullName>
    </submittedName>
</protein>